<dbReference type="RefSeq" id="WP_025293063.1">
    <property type="nucleotide sequence ID" value="NZ_CP006644.1"/>
</dbReference>
<accession>W0AE79</accession>
<evidence type="ECO:0000313" key="2">
    <source>
        <dbReference type="Proteomes" id="UP000018851"/>
    </source>
</evidence>
<protein>
    <submittedName>
        <fullName evidence="1">Uncharacterized protein</fullName>
    </submittedName>
</protein>
<reference evidence="1 2" key="1">
    <citation type="submission" date="2013-07" db="EMBL/GenBank/DDBJ databases">
        <title>Completed genome of Sphingomonas sanxanigenens NX02.</title>
        <authorList>
            <person name="Ma T."/>
            <person name="Huang H."/>
            <person name="Wu M."/>
            <person name="Li X."/>
            <person name="Li G."/>
        </authorList>
    </citation>
    <scope>NUCLEOTIDE SEQUENCE [LARGE SCALE GENOMIC DNA]</scope>
    <source>
        <strain evidence="1 2">NX02</strain>
    </source>
</reference>
<name>W0AE79_9SPHN</name>
<proteinExistence type="predicted"/>
<dbReference type="HOGENOM" id="CLU_2525839_0_0_5"/>
<dbReference type="AlphaFoldDB" id="W0AE79"/>
<sequence length="84" mass="9413">MAVTEPRTAPRGSPINLLCRIVGHGANRQRARHDMEDYWAPCRRCGTMLVRATTGWRAPTMVEVEKHAANLAQIARGPEGMRME</sequence>
<dbReference type="KEGG" id="ssan:NX02_15910"/>
<organism evidence="1 2">
    <name type="scientific">Sphingomonas sanxanigenens DSM 19645 = NX02</name>
    <dbReference type="NCBI Taxonomy" id="1123269"/>
    <lineage>
        <taxon>Bacteria</taxon>
        <taxon>Pseudomonadati</taxon>
        <taxon>Pseudomonadota</taxon>
        <taxon>Alphaproteobacteria</taxon>
        <taxon>Sphingomonadales</taxon>
        <taxon>Sphingomonadaceae</taxon>
        <taxon>Sphingomonas</taxon>
    </lineage>
</organism>
<evidence type="ECO:0000313" key="1">
    <source>
        <dbReference type="EMBL" id="AHE54862.1"/>
    </source>
</evidence>
<dbReference type="EMBL" id="CP006644">
    <property type="protein sequence ID" value="AHE54862.1"/>
    <property type="molecule type" value="Genomic_DNA"/>
</dbReference>
<dbReference type="PATRIC" id="fig|1123269.5.peg.3110"/>
<dbReference type="Proteomes" id="UP000018851">
    <property type="component" value="Chromosome"/>
</dbReference>
<keyword evidence="2" id="KW-1185">Reference proteome</keyword>
<gene>
    <name evidence="1" type="ORF">NX02_15910</name>
</gene>